<reference evidence="1 2" key="1">
    <citation type="journal article" date="2014" name="Int. J. Syst. Evol. Microbiol.">
        <title>Phylogenomics and the dynamic genome evolution of the genus Streptococcus.</title>
        <authorList>
            <consortium name="The Broad Institute Genome Sequencing Platform"/>
            <person name="Richards V.P."/>
            <person name="Palmer S.R."/>
            <person name="Pavinski Bitar P.D."/>
            <person name="Qin X."/>
            <person name="Weinstock G.M."/>
            <person name="Highlander S.K."/>
            <person name="Town C.D."/>
            <person name="Burne R.A."/>
            <person name="Stanhope M.J."/>
        </authorList>
    </citation>
    <scope>NUCLEOTIDE SEQUENCE [LARGE SCALE GENOMIC DNA]</scope>
    <source>
        <strain evidence="1 2">NCTC 11558</strain>
    </source>
</reference>
<dbReference type="OrthoDB" id="2065010at2"/>
<dbReference type="STRING" id="764298.STRMA_1512"/>
<dbReference type="EMBL" id="AEUW02000001">
    <property type="protein sequence ID" value="EHJ51946.1"/>
    <property type="molecule type" value="Genomic_DNA"/>
</dbReference>
<comment type="caution">
    <text evidence="1">The sequence shown here is derived from an EMBL/GenBank/DDBJ whole genome shotgun (WGS) entry which is preliminary data.</text>
</comment>
<dbReference type="RefSeq" id="WP_003079359.1">
    <property type="nucleotide sequence ID" value="NZ_AEUW02000001.1"/>
</dbReference>
<gene>
    <name evidence="1" type="ORF">STRMA_1512</name>
</gene>
<sequence>MQAMRYDITLPSDYDMAIIRKRVQNTGYLMDHFPGLFFKVYLINEKQEGAFCNSYSPLYIWKDTKGMNQFVFDGYFDNIIQSFGWQNIEIGITSSVELAKNFKQSRYVTEETFNILPSHHSLKGTMAKEILATNETGKVVIYNPDKWKKTIFTFYEKKPQTLCRCFEILHISS</sequence>
<dbReference type="Proteomes" id="UP000003573">
    <property type="component" value="Unassembled WGS sequence"/>
</dbReference>
<keyword evidence="2" id="KW-1185">Reference proteome</keyword>
<evidence type="ECO:0000313" key="1">
    <source>
        <dbReference type="EMBL" id="EHJ51946.1"/>
    </source>
</evidence>
<evidence type="ECO:0000313" key="2">
    <source>
        <dbReference type="Proteomes" id="UP000003573"/>
    </source>
</evidence>
<name>G5JWX1_9STRE</name>
<proteinExistence type="predicted"/>
<dbReference type="Pfam" id="PF16157">
    <property type="entry name" value="DUF4865"/>
    <property type="match status" value="1"/>
</dbReference>
<accession>G5JWX1</accession>
<dbReference type="AlphaFoldDB" id="G5JWX1"/>
<protein>
    <recommendedName>
        <fullName evidence="3">DUF4865 domain-containing protein</fullName>
    </recommendedName>
</protein>
<dbReference type="InterPro" id="IPR032349">
    <property type="entry name" value="DUF4865"/>
</dbReference>
<dbReference type="eggNOG" id="COG2329">
    <property type="taxonomic scope" value="Bacteria"/>
</dbReference>
<organism evidence="1 2">
    <name type="scientific">Streptococcus macacae NCTC 11558</name>
    <dbReference type="NCBI Taxonomy" id="764298"/>
    <lineage>
        <taxon>Bacteria</taxon>
        <taxon>Bacillati</taxon>
        <taxon>Bacillota</taxon>
        <taxon>Bacilli</taxon>
        <taxon>Lactobacillales</taxon>
        <taxon>Streptococcaceae</taxon>
        <taxon>Streptococcus</taxon>
    </lineage>
</organism>
<evidence type="ECO:0008006" key="3">
    <source>
        <dbReference type="Google" id="ProtNLM"/>
    </source>
</evidence>